<gene>
    <name evidence="2" type="ORF">IT779_29705</name>
</gene>
<protein>
    <submittedName>
        <fullName evidence="2">Uncharacterized protein</fullName>
    </submittedName>
</protein>
<feature type="transmembrane region" description="Helical" evidence="1">
    <location>
        <begin position="12"/>
        <end position="28"/>
    </location>
</feature>
<dbReference type="Proteomes" id="UP000655751">
    <property type="component" value="Unassembled WGS sequence"/>
</dbReference>
<dbReference type="RefSeq" id="WP_196152761.1">
    <property type="nucleotide sequence ID" value="NZ_JADMLG010000015.1"/>
</dbReference>
<keyword evidence="3" id="KW-1185">Reference proteome</keyword>
<comment type="caution">
    <text evidence="2">The sequence shown here is derived from an EMBL/GenBank/DDBJ whole genome shotgun (WGS) entry which is preliminary data.</text>
</comment>
<sequence length="73" mass="7853">MENKLASVSGRRAGIAVAILLALVVVWCVTVETIWPGIAFGVIAVARLIALFRPRRARPSSTPTPDADRRQGN</sequence>
<evidence type="ECO:0000313" key="2">
    <source>
        <dbReference type="EMBL" id="MBH0780456.1"/>
    </source>
</evidence>
<keyword evidence="1" id="KW-0472">Membrane</keyword>
<evidence type="ECO:0000256" key="1">
    <source>
        <dbReference type="SAM" id="Phobius"/>
    </source>
</evidence>
<keyword evidence="1" id="KW-0812">Transmembrane</keyword>
<evidence type="ECO:0000313" key="3">
    <source>
        <dbReference type="Proteomes" id="UP000655751"/>
    </source>
</evidence>
<accession>A0A931N6F6</accession>
<keyword evidence="1" id="KW-1133">Transmembrane helix</keyword>
<dbReference type="EMBL" id="JADMLG010000015">
    <property type="protein sequence ID" value="MBH0780456.1"/>
    <property type="molecule type" value="Genomic_DNA"/>
</dbReference>
<name>A0A931N6F6_9NOCA</name>
<proteinExistence type="predicted"/>
<organism evidence="2 3">
    <name type="scientific">Nocardia bovistercoris</name>
    <dbReference type="NCBI Taxonomy" id="2785916"/>
    <lineage>
        <taxon>Bacteria</taxon>
        <taxon>Bacillati</taxon>
        <taxon>Actinomycetota</taxon>
        <taxon>Actinomycetes</taxon>
        <taxon>Mycobacteriales</taxon>
        <taxon>Nocardiaceae</taxon>
        <taxon>Nocardia</taxon>
    </lineage>
</organism>
<reference evidence="2" key="1">
    <citation type="submission" date="2020-11" db="EMBL/GenBank/DDBJ databases">
        <title>Nocardia NEAU-351.nov., a novel actinomycete isolated from the cow dung.</title>
        <authorList>
            <person name="Zhang X."/>
        </authorList>
    </citation>
    <scope>NUCLEOTIDE SEQUENCE</scope>
    <source>
        <strain evidence="2">NEAU-351</strain>
    </source>
</reference>
<dbReference type="AlphaFoldDB" id="A0A931N6F6"/>
<feature type="transmembrane region" description="Helical" evidence="1">
    <location>
        <begin position="34"/>
        <end position="52"/>
    </location>
</feature>